<evidence type="ECO:0000256" key="5">
    <source>
        <dbReference type="ARBA" id="ARBA00023273"/>
    </source>
</evidence>
<comment type="similarity">
    <text evidence="6">Belongs to the B9D family.</text>
</comment>
<dbReference type="EMBL" id="CAXAMN010014391">
    <property type="protein sequence ID" value="CAK9043174.1"/>
    <property type="molecule type" value="Genomic_DNA"/>
</dbReference>
<dbReference type="Proteomes" id="UP001642484">
    <property type="component" value="Unassembled WGS sequence"/>
</dbReference>
<keyword evidence="4" id="KW-0206">Cytoskeleton</keyword>
<feature type="region of interest" description="Disordered" evidence="8">
    <location>
        <begin position="1"/>
        <end position="54"/>
    </location>
</feature>
<evidence type="ECO:0000256" key="3">
    <source>
        <dbReference type="ARBA" id="ARBA00022794"/>
    </source>
</evidence>
<evidence type="ECO:0000313" key="10">
    <source>
        <dbReference type="Proteomes" id="UP001642484"/>
    </source>
</evidence>
<name>A0ABP0LXF8_9DINO</name>
<evidence type="ECO:0000256" key="7">
    <source>
        <dbReference type="ARBA" id="ARBA00039274"/>
    </source>
</evidence>
<dbReference type="PANTHER" id="PTHR12968:SF1">
    <property type="entry name" value="B9 DOMAIN-CONTAINING PROTEIN 1"/>
    <property type="match status" value="1"/>
</dbReference>
<accession>A0ABP0LXF8</accession>
<feature type="compositionally biased region" description="Pro residues" evidence="8">
    <location>
        <begin position="26"/>
        <end position="36"/>
    </location>
</feature>
<evidence type="ECO:0000256" key="4">
    <source>
        <dbReference type="ARBA" id="ARBA00023212"/>
    </source>
</evidence>
<feature type="region of interest" description="Disordered" evidence="8">
    <location>
        <begin position="67"/>
        <end position="90"/>
    </location>
</feature>
<evidence type="ECO:0000256" key="2">
    <source>
        <dbReference type="ARBA" id="ARBA00022490"/>
    </source>
</evidence>
<evidence type="ECO:0000256" key="6">
    <source>
        <dbReference type="ARBA" id="ARBA00038411"/>
    </source>
</evidence>
<protein>
    <recommendedName>
        <fullName evidence="7">B9 domain-containing protein 1</fullName>
    </recommendedName>
</protein>
<dbReference type="Pfam" id="PF07162">
    <property type="entry name" value="B9-C2"/>
    <property type="match status" value="1"/>
</dbReference>
<dbReference type="PANTHER" id="PTHR12968">
    <property type="entry name" value="B9 DOMAIN-CONTAINING"/>
    <property type="match status" value="1"/>
</dbReference>
<keyword evidence="3" id="KW-0970">Cilium biogenesis/degradation</keyword>
<comment type="subcellular location">
    <subcellularLocation>
        <location evidence="1">Cytoplasm</location>
        <location evidence="1">Cytoskeleton</location>
        <location evidence="1">Cilium basal body</location>
    </subcellularLocation>
</comment>
<evidence type="ECO:0000256" key="8">
    <source>
        <dbReference type="SAM" id="MobiDB-lite"/>
    </source>
</evidence>
<proteinExistence type="inferred from homology"/>
<keyword evidence="5" id="KW-0966">Cell projection</keyword>
<feature type="compositionally biased region" description="Basic and acidic residues" evidence="8">
    <location>
        <begin position="75"/>
        <end position="90"/>
    </location>
</feature>
<keyword evidence="10" id="KW-1185">Reference proteome</keyword>
<organism evidence="9 10">
    <name type="scientific">Durusdinium trenchii</name>
    <dbReference type="NCBI Taxonomy" id="1381693"/>
    <lineage>
        <taxon>Eukaryota</taxon>
        <taxon>Sar</taxon>
        <taxon>Alveolata</taxon>
        <taxon>Dinophyceae</taxon>
        <taxon>Suessiales</taxon>
        <taxon>Symbiodiniaceae</taxon>
        <taxon>Durusdinium</taxon>
    </lineage>
</organism>
<feature type="compositionally biased region" description="Polar residues" evidence="8">
    <location>
        <begin position="1"/>
        <end position="20"/>
    </location>
</feature>
<evidence type="ECO:0000313" key="9">
    <source>
        <dbReference type="EMBL" id="CAK9043174.1"/>
    </source>
</evidence>
<sequence>MASFNTVLHRTQDEATQNLLGTVDTPLPPPQPPPSGPSQLGPSVSNGAPIPPALEVTAPIGSAQAASRLMGTETEDTKRSRADDAQREKTEMQATCFRMVLNGEIESAEMGSGGHGPLMCIFSMQHGPDWTVVSGASDGITQLACASVPTSSFVTSWRGGLAEFVWSFPLGVVYKSTSPFGWPRIVVTVYGTDLCNRRVVKGYGSVHVPCQPGRHTRTIRLYCPLSSSPLTRLLGALFGNPAQLVDPRILAGTDGREVIRVQSGGKVRVHFDVMLKDTSSFNYAF</sequence>
<evidence type="ECO:0000256" key="1">
    <source>
        <dbReference type="ARBA" id="ARBA00004120"/>
    </source>
</evidence>
<reference evidence="9 10" key="1">
    <citation type="submission" date="2024-02" db="EMBL/GenBank/DDBJ databases">
        <authorList>
            <person name="Chen Y."/>
            <person name="Shah S."/>
            <person name="Dougan E. K."/>
            <person name="Thang M."/>
            <person name="Chan C."/>
        </authorList>
    </citation>
    <scope>NUCLEOTIDE SEQUENCE [LARGE SCALE GENOMIC DNA]</scope>
</reference>
<comment type="caution">
    <text evidence="9">The sequence shown here is derived from an EMBL/GenBank/DDBJ whole genome shotgun (WGS) entry which is preliminary data.</text>
</comment>
<dbReference type="InterPro" id="IPR010796">
    <property type="entry name" value="C2_B9-type_dom"/>
</dbReference>
<keyword evidence="2" id="KW-0963">Cytoplasm</keyword>
<gene>
    <name evidence="9" type="ORF">CCMP2556_LOCUS22881</name>
</gene>
<dbReference type="PROSITE" id="PS51381">
    <property type="entry name" value="C2_B9"/>
    <property type="match status" value="1"/>
</dbReference>